<reference evidence="1 2" key="1">
    <citation type="submission" date="2015-02" db="EMBL/GenBank/DDBJ databases">
        <authorList>
            <person name="Adams M."/>
            <person name="Sutton G."/>
            <person name="Nelson K."/>
            <person name="Bonomo R."/>
            <person name="McCorrison J."/>
            <person name="Sanka R."/>
            <person name="Brinkac L."/>
            <person name="Nierman W."/>
        </authorList>
    </citation>
    <scope>NUCLEOTIDE SEQUENCE [LARGE SCALE GENOMIC DNA]</scope>
    <source>
        <strain evidence="1 2">CIDEIMsCOL9</strain>
    </source>
</reference>
<dbReference type="Proteomes" id="UP000033354">
    <property type="component" value="Unassembled WGS sequence"/>
</dbReference>
<organism evidence="1 2">
    <name type="scientific">Enterobacter chengduensis</name>
    <dbReference type="NCBI Taxonomy" id="2494701"/>
    <lineage>
        <taxon>Bacteria</taxon>
        <taxon>Pseudomonadati</taxon>
        <taxon>Pseudomonadota</taxon>
        <taxon>Gammaproteobacteria</taxon>
        <taxon>Enterobacterales</taxon>
        <taxon>Enterobacteriaceae</taxon>
        <taxon>Enterobacter</taxon>
        <taxon>Enterobacter cloacae complex</taxon>
    </lineage>
</organism>
<protein>
    <recommendedName>
        <fullName evidence="3">DNA polymerase V</fullName>
    </recommendedName>
</protein>
<comment type="caution">
    <text evidence="1">The sequence shown here is derived from an EMBL/GenBank/DDBJ whole genome shotgun (WGS) entry which is preliminary data.</text>
</comment>
<dbReference type="GeneID" id="63141156"/>
<evidence type="ECO:0000313" key="2">
    <source>
        <dbReference type="Proteomes" id="UP000033354"/>
    </source>
</evidence>
<sequence length="105" mass="11444">MGFPSPATDYQEQRITIDLVCGIDGNCRVIETSCGWAVINVSLKPERGDTLLVSMDGRNQFVKLMGQALITQDGEAIEGEALNDVMVYGVLTHTLDRVSDDRGVI</sequence>
<dbReference type="RefSeq" id="WP_032638367.1">
    <property type="nucleotide sequence ID" value="NZ_CP043318.1"/>
</dbReference>
<evidence type="ECO:0008006" key="3">
    <source>
        <dbReference type="Google" id="ProtNLM"/>
    </source>
</evidence>
<dbReference type="EMBL" id="JZKT01000003">
    <property type="protein sequence ID" value="KJX38979.1"/>
    <property type="molecule type" value="Genomic_DNA"/>
</dbReference>
<name>A0AAW3HN11_9ENTR</name>
<gene>
    <name evidence="1" type="ORF">SG71_02100</name>
</gene>
<dbReference type="AlphaFoldDB" id="A0AAW3HN11"/>
<keyword evidence="2" id="KW-1185">Reference proteome</keyword>
<accession>A0AAW3HN11</accession>
<proteinExistence type="predicted"/>
<evidence type="ECO:0000313" key="1">
    <source>
        <dbReference type="EMBL" id="KJX38979.1"/>
    </source>
</evidence>